<protein>
    <submittedName>
        <fullName evidence="3">Odorant Binding Protein 11</fullName>
    </submittedName>
</protein>
<gene>
    <name evidence="3" type="primary">OBP11</name>
</gene>
<evidence type="ECO:0000313" key="3">
    <source>
        <dbReference type="EMBL" id="ARO70170.1"/>
    </source>
</evidence>
<dbReference type="Pfam" id="PF01395">
    <property type="entry name" value="PBP_GOBP"/>
    <property type="match status" value="1"/>
</dbReference>
<evidence type="ECO:0000256" key="1">
    <source>
        <dbReference type="ARBA" id="ARBA00022729"/>
    </source>
</evidence>
<dbReference type="SMART" id="SM00708">
    <property type="entry name" value="PhBP"/>
    <property type="match status" value="1"/>
</dbReference>
<proteinExistence type="evidence at transcript level"/>
<feature type="signal peptide" evidence="2">
    <location>
        <begin position="1"/>
        <end position="21"/>
    </location>
</feature>
<dbReference type="SUPFAM" id="SSF47565">
    <property type="entry name" value="Insect pheromone/odorant-binding proteins"/>
    <property type="match status" value="1"/>
</dbReference>
<dbReference type="GO" id="GO:0005615">
    <property type="term" value="C:extracellular space"/>
    <property type="evidence" value="ECO:0007669"/>
    <property type="project" value="TreeGrafter"/>
</dbReference>
<dbReference type="InterPro" id="IPR036728">
    <property type="entry name" value="PBP_GOBP_sf"/>
</dbReference>
<dbReference type="Gene3D" id="1.10.238.20">
    <property type="entry name" value="Pheromone/general odorant binding protein domain"/>
    <property type="match status" value="1"/>
</dbReference>
<organism evidence="3">
    <name type="scientific">Dendrolimus punctatus</name>
    <name type="common">masson pine moth</name>
    <dbReference type="NCBI Taxonomy" id="238572"/>
    <lineage>
        <taxon>Eukaryota</taxon>
        <taxon>Metazoa</taxon>
        <taxon>Ecdysozoa</taxon>
        <taxon>Arthropoda</taxon>
        <taxon>Hexapoda</taxon>
        <taxon>Insecta</taxon>
        <taxon>Pterygota</taxon>
        <taxon>Neoptera</taxon>
        <taxon>Endopterygota</taxon>
        <taxon>Lepidoptera</taxon>
        <taxon>Glossata</taxon>
        <taxon>Ditrysia</taxon>
        <taxon>Bombycoidea</taxon>
        <taxon>Lasiocampidae</taxon>
        <taxon>Dendrolimus</taxon>
    </lineage>
</organism>
<dbReference type="EMBL" id="KX585277">
    <property type="protein sequence ID" value="ARO70170.1"/>
    <property type="molecule type" value="mRNA"/>
</dbReference>
<evidence type="ECO:0000256" key="2">
    <source>
        <dbReference type="SAM" id="SignalP"/>
    </source>
</evidence>
<reference evidence="3" key="2">
    <citation type="journal article" date="2017" name="Front. Physiol.">
        <title>Identification and Expression Profiling of Chemosensory Genes in Dendrolimus punctatus Walker.</title>
        <authorList>
            <person name="Zhang S.F."/>
            <person name="Liu H.H."/>
            <person name="Kong X.B."/>
            <person name="Wang H.B."/>
            <person name="Liu F."/>
            <person name="Zhang Z."/>
        </authorList>
    </citation>
    <scope>NUCLEOTIDE SEQUENCE</scope>
</reference>
<dbReference type="CDD" id="cd23992">
    <property type="entry name" value="PBP_GOBP"/>
    <property type="match status" value="1"/>
</dbReference>
<dbReference type="GO" id="GO:0005549">
    <property type="term" value="F:odorant binding"/>
    <property type="evidence" value="ECO:0007669"/>
    <property type="project" value="InterPro"/>
</dbReference>
<reference evidence="3" key="1">
    <citation type="submission" date="2016-07" db="EMBL/GenBank/DDBJ databases">
        <authorList>
            <person name="Wan K."/>
            <person name="Booth B."/>
            <person name="Spirohn K."/>
            <person name="Hao T."/>
            <person name="Hu Y."/>
            <person name="Calderwood M."/>
            <person name="Hill D."/>
            <person name="Mohr S."/>
            <person name="Vidal M."/>
            <person name="Celniker S."/>
            <person name="Perrimon N."/>
        </authorList>
    </citation>
    <scope>NUCLEOTIDE SEQUENCE</scope>
</reference>
<sequence>MFRPVFIYFSFIYFLFCVVQAQNNLDELQKAYLNFILECIVENPVTSDDLEELKNQNMPDKENVKCLFACAYKKAGMMNDKGELFVEGVQEISNKYFADNPEKMKNSEQFTQACKSVNDAPVSDGSKGCDRAALIFKCSVETAPDFELVV</sequence>
<feature type="chain" id="PRO_5014991792" evidence="2">
    <location>
        <begin position="22"/>
        <end position="150"/>
    </location>
</feature>
<name>A0A2K8GKM4_9NEOP</name>
<dbReference type="PANTHER" id="PTHR11857">
    <property type="entry name" value="ODORANT BINDING PROTEIN-RELATED"/>
    <property type="match status" value="1"/>
</dbReference>
<dbReference type="GO" id="GO:0007608">
    <property type="term" value="P:sensory perception of smell"/>
    <property type="evidence" value="ECO:0007669"/>
    <property type="project" value="TreeGrafter"/>
</dbReference>
<dbReference type="AlphaFoldDB" id="A0A2K8GKM4"/>
<keyword evidence="1 2" id="KW-0732">Signal</keyword>
<dbReference type="InterPro" id="IPR006170">
    <property type="entry name" value="PBP/GOBP"/>
</dbReference>
<accession>A0A2K8GKM4</accession>